<feature type="region of interest" description="Disordered" evidence="4">
    <location>
        <begin position="833"/>
        <end position="853"/>
    </location>
</feature>
<dbReference type="InterPro" id="IPR036388">
    <property type="entry name" value="WH-like_DNA-bd_sf"/>
</dbReference>
<dbReference type="GO" id="GO:0006355">
    <property type="term" value="P:regulation of DNA-templated transcription"/>
    <property type="evidence" value="ECO:0007669"/>
    <property type="project" value="InterPro"/>
</dbReference>
<dbReference type="SUPFAM" id="SSF52540">
    <property type="entry name" value="P-loop containing nucleoside triphosphate hydrolases"/>
    <property type="match status" value="1"/>
</dbReference>
<evidence type="ECO:0000256" key="3">
    <source>
        <dbReference type="ARBA" id="ARBA00023163"/>
    </source>
</evidence>
<dbReference type="Pfam" id="PF00196">
    <property type="entry name" value="GerE"/>
    <property type="match status" value="1"/>
</dbReference>
<dbReference type="InterPro" id="IPR000792">
    <property type="entry name" value="Tscrpt_reg_LuxR_C"/>
</dbReference>
<gene>
    <name evidence="6" type="ORF">GTW58_05610</name>
</gene>
<name>A0A846TUK5_9MICC</name>
<keyword evidence="3" id="KW-0804">Transcription</keyword>
<sequence>MTESHVERGRIDRSWLEPHHLVGVRAATVEAAVRDLRDTDCRGVVIHGVFGAGTSTVARAVLAHFVESAAILRAEHDHGAAEESPLGGLAFLVASLAQDLQDEHTPLNDSAGAFDLVARACRKMRSTAGPVPLMVIQDLHKMPAAAQRLVAGLLGAGLIKVVLVASTASASHACGDLLPVLRRGLLRAHTLSPLDGDGVRELMEQVLGGTVPPLTAQWATMLTAGVPRLVISYLDRAREDGLLLFNDGLWHFVGPVEGVSDDLREVVAIHLAELSEAQRQVLFVVVLAERIQMNPAINGVLGEALEVLIESGLVQSRYESHRWTLIPSCEHFAEAVRQHLSPGLAVTLGPLHASVLEHGLTPVSRAAWAVNTGTLIDGADLVALAASANDRLWADYALRTLQSPVETQWQAAADLEKLRARIKLRHHLEAGVIAAGIDVHRLSARQLRVLMTCEGMLRGTGELSYTDEQWQRRWQELAARCLEDPHTATQEREFFGALEILVQLWADWSGPPGAQPGQRWHQLRDSPVPEVAMLALASLGRSQTRAADLDAASEAWFRAMLLAESHPGLLSVFTDVTRIGRLWAGALSGDPVAPLSALPNTWGPEDSSPYLALAGHYYAASAMSLLLKGTIAPAHAYFQAAVACSRDDTAPYLLAMCRSALELTTLLTTGVAPERTEVPETVSDTWLDGDLLPMRWFHILFDSVTRTAEGNAADISALVSVVDSSLADGEVVTAHFALAQVMQTGEDAFIRKLREVSHGTSGLYQQMVARICQAVMTVDVDGLVAAGLQCHAAEFDGLAGDALERALVLLSPYAPSSVISTVTQAADEAFRSTGRSMRRRTTAGGRRRSTLTEREQEVAELVARGLTNAQVAQELGLGRRTVEGHVYRLFDKLGISQRSEVQEALQG</sequence>
<dbReference type="CDD" id="cd06170">
    <property type="entry name" value="LuxR_C_like"/>
    <property type="match status" value="1"/>
</dbReference>
<dbReference type="EMBL" id="JAAVUN010000008">
    <property type="protein sequence ID" value="NKE09424.1"/>
    <property type="molecule type" value="Genomic_DNA"/>
</dbReference>
<dbReference type="PANTHER" id="PTHR44688:SF16">
    <property type="entry name" value="DNA-BINDING TRANSCRIPTIONAL ACTIVATOR DEVR_DOSR"/>
    <property type="match status" value="1"/>
</dbReference>
<dbReference type="PRINTS" id="PR00038">
    <property type="entry name" value="HTHLUXR"/>
</dbReference>
<accession>A0A846TUK5</accession>
<feature type="domain" description="HTH luxR-type" evidence="5">
    <location>
        <begin position="844"/>
        <end position="907"/>
    </location>
</feature>
<dbReference type="RefSeq" id="WP_119932057.1">
    <property type="nucleotide sequence ID" value="NZ_JAAVUN010000008.1"/>
</dbReference>
<evidence type="ECO:0000256" key="2">
    <source>
        <dbReference type="ARBA" id="ARBA00023125"/>
    </source>
</evidence>
<evidence type="ECO:0000259" key="5">
    <source>
        <dbReference type="PROSITE" id="PS50043"/>
    </source>
</evidence>
<dbReference type="SMART" id="SM00421">
    <property type="entry name" value="HTH_LUXR"/>
    <property type="match status" value="1"/>
</dbReference>
<reference evidence="6 7" key="1">
    <citation type="submission" date="2020-02" db="EMBL/GenBank/DDBJ databases">
        <authorList>
            <person name="Sun Q."/>
        </authorList>
    </citation>
    <scope>NUCLEOTIDE SEQUENCE [LARGE SCALE GENOMIC DNA]</scope>
    <source>
        <strain evidence="6 7">YIM 13062</strain>
    </source>
</reference>
<feature type="compositionally biased region" description="Basic residues" evidence="4">
    <location>
        <begin position="836"/>
        <end position="849"/>
    </location>
</feature>
<dbReference type="Proteomes" id="UP000521379">
    <property type="component" value="Unassembled WGS sequence"/>
</dbReference>
<dbReference type="AlphaFoldDB" id="A0A846TUK5"/>
<proteinExistence type="predicted"/>
<comment type="caution">
    <text evidence="6">The sequence shown here is derived from an EMBL/GenBank/DDBJ whole genome shotgun (WGS) entry which is preliminary data.</text>
</comment>
<organism evidence="6 7">
    <name type="scientific">Kocuria subflava</name>
    <dbReference type="NCBI Taxonomy" id="1736139"/>
    <lineage>
        <taxon>Bacteria</taxon>
        <taxon>Bacillati</taxon>
        <taxon>Actinomycetota</taxon>
        <taxon>Actinomycetes</taxon>
        <taxon>Micrococcales</taxon>
        <taxon>Micrococcaceae</taxon>
        <taxon>Kocuria</taxon>
    </lineage>
</organism>
<keyword evidence="7" id="KW-1185">Reference proteome</keyword>
<dbReference type="Gene3D" id="1.10.10.10">
    <property type="entry name" value="Winged helix-like DNA-binding domain superfamily/Winged helix DNA-binding domain"/>
    <property type="match status" value="1"/>
</dbReference>
<keyword evidence="2" id="KW-0238">DNA-binding</keyword>
<dbReference type="PANTHER" id="PTHR44688">
    <property type="entry name" value="DNA-BINDING TRANSCRIPTIONAL ACTIVATOR DEVR_DOSR"/>
    <property type="match status" value="1"/>
</dbReference>
<dbReference type="InterPro" id="IPR016032">
    <property type="entry name" value="Sig_transdc_resp-reg_C-effctor"/>
</dbReference>
<dbReference type="GO" id="GO:0003677">
    <property type="term" value="F:DNA binding"/>
    <property type="evidence" value="ECO:0007669"/>
    <property type="project" value="UniProtKB-KW"/>
</dbReference>
<evidence type="ECO:0000256" key="1">
    <source>
        <dbReference type="ARBA" id="ARBA00023015"/>
    </source>
</evidence>
<dbReference type="PROSITE" id="PS50043">
    <property type="entry name" value="HTH_LUXR_2"/>
    <property type="match status" value="1"/>
</dbReference>
<keyword evidence="1" id="KW-0805">Transcription regulation</keyword>
<dbReference type="InterPro" id="IPR027417">
    <property type="entry name" value="P-loop_NTPase"/>
</dbReference>
<evidence type="ECO:0000256" key="4">
    <source>
        <dbReference type="SAM" id="MobiDB-lite"/>
    </source>
</evidence>
<dbReference type="SUPFAM" id="SSF46894">
    <property type="entry name" value="C-terminal effector domain of the bipartite response regulators"/>
    <property type="match status" value="1"/>
</dbReference>
<evidence type="ECO:0000313" key="6">
    <source>
        <dbReference type="EMBL" id="NKE09424.1"/>
    </source>
</evidence>
<protein>
    <recommendedName>
        <fullName evidence="5">HTH luxR-type domain-containing protein</fullName>
    </recommendedName>
</protein>
<dbReference type="PROSITE" id="PS00622">
    <property type="entry name" value="HTH_LUXR_1"/>
    <property type="match status" value="1"/>
</dbReference>
<evidence type="ECO:0000313" key="7">
    <source>
        <dbReference type="Proteomes" id="UP000521379"/>
    </source>
</evidence>